<dbReference type="InterPro" id="IPR002509">
    <property type="entry name" value="NODB_dom"/>
</dbReference>
<dbReference type="Gene3D" id="3.20.20.370">
    <property type="entry name" value="Glycoside hydrolase/deacetylase"/>
    <property type="match status" value="1"/>
</dbReference>
<keyword evidence="2" id="KW-0378">Hydrolase</keyword>
<keyword evidence="4" id="KW-1133">Transmembrane helix</keyword>
<evidence type="ECO:0000313" key="7">
    <source>
        <dbReference type="EMBL" id="CAG8624914.1"/>
    </source>
</evidence>
<dbReference type="PANTHER" id="PTHR10587">
    <property type="entry name" value="GLYCOSYL TRANSFERASE-RELATED"/>
    <property type="match status" value="1"/>
</dbReference>
<evidence type="ECO:0000256" key="4">
    <source>
        <dbReference type="SAM" id="Phobius"/>
    </source>
</evidence>
<dbReference type="GO" id="GO:0046872">
    <property type="term" value="F:metal ion binding"/>
    <property type="evidence" value="ECO:0007669"/>
    <property type="project" value="UniProtKB-KW"/>
</dbReference>
<feature type="signal peptide" evidence="5">
    <location>
        <begin position="1"/>
        <end position="21"/>
    </location>
</feature>
<feature type="domain" description="NodB homology" evidence="6">
    <location>
        <begin position="95"/>
        <end position="280"/>
    </location>
</feature>
<keyword evidence="1" id="KW-0479">Metal-binding</keyword>
<dbReference type="Pfam" id="PF01522">
    <property type="entry name" value="Polysacc_deac_1"/>
    <property type="match status" value="1"/>
</dbReference>
<gene>
    <name evidence="7" type="ORF">CPELLU_LOCUS8108</name>
</gene>
<dbReference type="InterPro" id="IPR050248">
    <property type="entry name" value="Polysacc_deacetylase_ArnD"/>
</dbReference>
<dbReference type="PROSITE" id="PS51677">
    <property type="entry name" value="NODB"/>
    <property type="match status" value="1"/>
</dbReference>
<dbReference type="AlphaFoldDB" id="A0A9N9GRM9"/>
<evidence type="ECO:0000256" key="5">
    <source>
        <dbReference type="SAM" id="SignalP"/>
    </source>
</evidence>
<dbReference type="PANTHER" id="PTHR10587:SF133">
    <property type="entry name" value="CHITIN DEACETYLASE 1-RELATED"/>
    <property type="match status" value="1"/>
</dbReference>
<evidence type="ECO:0000256" key="3">
    <source>
        <dbReference type="SAM" id="MobiDB-lite"/>
    </source>
</evidence>
<comment type="caution">
    <text evidence="7">The sequence shown here is derived from an EMBL/GenBank/DDBJ whole genome shotgun (WGS) entry which is preliminary data.</text>
</comment>
<dbReference type="EMBL" id="CAJVQA010005634">
    <property type="protein sequence ID" value="CAG8624914.1"/>
    <property type="molecule type" value="Genomic_DNA"/>
</dbReference>
<sequence length="365" mass="40548">MMKLLRFLFLTISLLVQLISAQQLTGWPALDVPPPNVTEYTALVNMSMVPNAPKKTTAEVSGNTPKCPATDTYCYWPCNGCVRNDSDIVFCPNVGDWGLSFDDGPTNYTIPLLDYLDSVKLKITFFIVGSRVVESPDILKRIVSSGHQVGVHTWSHPYLTTQSNEQVIAELQWTAAIIKNVTGVTPIYMRPPFGDYDDRIRSICTQLGYKIVIWDLDTNDWTSADDKSFRLSWIESNFTQWVKQNSTTGHISLEHDLYNQTAAQGPLVVPILQTAKFNIKPIANCLGHPGLFYKENSTTNIATTTSSMPTSTISTPTKPAVDSPVASSQDSKSTKTSLAVKNNYNYLWSFILGIILIAFISFNNL</sequence>
<dbReference type="Proteomes" id="UP000789759">
    <property type="component" value="Unassembled WGS sequence"/>
</dbReference>
<dbReference type="GO" id="GO:0005975">
    <property type="term" value="P:carbohydrate metabolic process"/>
    <property type="evidence" value="ECO:0007669"/>
    <property type="project" value="InterPro"/>
</dbReference>
<dbReference type="GO" id="GO:0016020">
    <property type="term" value="C:membrane"/>
    <property type="evidence" value="ECO:0007669"/>
    <property type="project" value="TreeGrafter"/>
</dbReference>
<dbReference type="GO" id="GO:0004099">
    <property type="term" value="F:chitin deacetylase activity"/>
    <property type="evidence" value="ECO:0007669"/>
    <property type="project" value="TreeGrafter"/>
</dbReference>
<dbReference type="SUPFAM" id="SSF88713">
    <property type="entry name" value="Glycoside hydrolase/deacetylase"/>
    <property type="match status" value="1"/>
</dbReference>
<evidence type="ECO:0000256" key="1">
    <source>
        <dbReference type="ARBA" id="ARBA00022723"/>
    </source>
</evidence>
<evidence type="ECO:0000256" key="2">
    <source>
        <dbReference type="ARBA" id="ARBA00022801"/>
    </source>
</evidence>
<keyword evidence="4" id="KW-0472">Membrane</keyword>
<accession>A0A9N9GRM9</accession>
<name>A0A9N9GRM9_9GLOM</name>
<keyword evidence="5" id="KW-0732">Signal</keyword>
<keyword evidence="4" id="KW-0812">Transmembrane</keyword>
<organism evidence="7 8">
    <name type="scientific">Cetraspora pellucida</name>
    <dbReference type="NCBI Taxonomy" id="1433469"/>
    <lineage>
        <taxon>Eukaryota</taxon>
        <taxon>Fungi</taxon>
        <taxon>Fungi incertae sedis</taxon>
        <taxon>Mucoromycota</taxon>
        <taxon>Glomeromycotina</taxon>
        <taxon>Glomeromycetes</taxon>
        <taxon>Diversisporales</taxon>
        <taxon>Gigasporaceae</taxon>
        <taxon>Cetraspora</taxon>
    </lineage>
</organism>
<keyword evidence="8" id="KW-1185">Reference proteome</keyword>
<dbReference type="OrthoDB" id="407355at2759"/>
<feature type="region of interest" description="Disordered" evidence="3">
    <location>
        <begin position="304"/>
        <end position="332"/>
    </location>
</feature>
<evidence type="ECO:0000313" key="8">
    <source>
        <dbReference type="Proteomes" id="UP000789759"/>
    </source>
</evidence>
<dbReference type="GO" id="GO:0009272">
    <property type="term" value="P:fungal-type cell wall biogenesis"/>
    <property type="evidence" value="ECO:0007669"/>
    <property type="project" value="UniProtKB-ARBA"/>
</dbReference>
<protein>
    <submittedName>
        <fullName evidence="7">3278_t:CDS:1</fullName>
    </submittedName>
</protein>
<feature type="compositionally biased region" description="Low complexity" evidence="3">
    <location>
        <begin position="304"/>
        <end position="317"/>
    </location>
</feature>
<dbReference type="InterPro" id="IPR011330">
    <property type="entry name" value="Glyco_hydro/deAcase_b/a-brl"/>
</dbReference>
<feature type="transmembrane region" description="Helical" evidence="4">
    <location>
        <begin position="344"/>
        <end position="362"/>
    </location>
</feature>
<reference evidence="7" key="1">
    <citation type="submission" date="2021-06" db="EMBL/GenBank/DDBJ databases">
        <authorList>
            <person name="Kallberg Y."/>
            <person name="Tangrot J."/>
            <person name="Rosling A."/>
        </authorList>
    </citation>
    <scope>NUCLEOTIDE SEQUENCE</scope>
    <source>
        <strain evidence="7">FL966</strain>
    </source>
</reference>
<feature type="chain" id="PRO_5040297951" evidence="5">
    <location>
        <begin position="22"/>
        <end position="365"/>
    </location>
</feature>
<proteinExistence type="predicted"/>
<evidence type="ECO:0000259" key="6">
    <source>
        <dbReference type="PROSITE" id="PS51677"/>
    </source>
</evidence>